<keyword evidence="10" id="KW-1185">Reference proteome</keyword>
<comment type="subunit">
    <text evidence="6">Associates with 90S and pre-40S pre-ribosomal particles.</text>
</comment>
<dbReference type="OrthoDB" id="448446at2759"/>
<evidence type="ECO:0000256" key="8">
    <source>
        <dbReference type="SAM" id="MobiDB-lite"/>
    </source>
</evidence>
<protein>
    <recommendedName>
        <fullName evidence="6">rRNA biogenesis protein RRP36</fullName>
    </recommendedName>
</protein>
<comment type="function">
    <text evidence="6">Component of the 90S pre-ribosome involved in the maturation of rRNAs. Required for early cleavages of the pre-RNAs in the 40S ribosomal subunit maturation pathway.</text>
</comment>
<evidence type="ECO:0000256" key="7">
    <source>
        <dbReference type="SAM" id="Coils"/>
    </source>
</evidence>
<keyword evidence="7" id="KW-0175">Coiled coil</keyword>
<keyword evidence="5 6" id="KW-0539">Nucleus</keyword>
<dbReference type="AlphaFoldDB" id="A0A7R9QVV5"/>
<gene>
    <name evidence="9" type="ORF">ONB1V03_LOCUS15703</name>
</gene>
<keyword evidence="6" id="KW-0687">Ribonucleoprotein</keyword>
<keyword evidence="4 6" id="KW-0698">rRNA processing</keyword>
<dbReference type="Proteomes" id="UP000728032">
    <property type="component" value="Unassembled WGS sequence"/>
</dbReference>
<sequence length="232" mass="27839">MSYQRHETHEEYDETNEEYEDNEHSPEEAEEPEDPNEDAIRLGISQTPFEELLKLSDKLGTKRYNETIVSKLSKNVVQNKRGRDGNQFKRANKNRPQEISSKKAVQQLREVFQTKKKTEIERRDPRFEEGSGRYSESVFNKTYDFLNDIRNKEMKELKKMLKKTKSDDKRQELQYLLQRMTNQRTSEQMKQKRKQLETNVRNKLSEEMGSTDKKSKTFVNKSTLKRFFGFFW</sequence>
<dbReference type="EMBL" id="OC931371">
    <property type="protein sequence ID" value="CAD7659107.1"/>
    <property type="molecule type" value="Genomic_DNA"/>
</dbReference>
<keyword evidence="3 6" id="KW-0690">Ribosome biogenesis</keyword>
<comment type="similarity">
    <text evidence="2 6">Belongs to the RRP36 family.</text>
</comment>
<feature type="region of interest" description="Disordered" evidence="8">
    <location>
        <begin position="1"/>
        <end position="41"/>
    </location>
</feature>
<evidence type="ECO:0000313" key="10">
    <source>
        <dbReference type="Proteomes" id="UP000728032"/>
    </source>
</evidence>
<organism evidence="9">
    <name type="scientific">Oppiella nova</name>
    <dbReference type="NCBI Taxonomy" id="334625"/>
    <lineage>
        <taxon>Eukaryota</taxon>
        <taxon>Metazoa</taxon>
        <taxon>Ecdysozoa</taxon>
        <taxon>Arthropoda</taxon>
        <taxon>Chelicerata</taxon>
        <taxon>Arachnida</taxon>
        <taxon>Acari</taxon>
        <taxon>Acariformes</taxon>
        <taxon>Sarcoptiformes</taxon>
        <taxon>Oribatida</taxon>
        <taxon>Brachypylina</taxon>
        <taxon>Oppioidea</taxon>
        <taxon>Oppiidae</taxon>
        <taxon>Oppiella</taxon>
    </lineage>
</organism>
<evidence type="ECO:0000256" key="1">
    <source>
        <dbReference type="ARBA" id="ARBA00004604"/>
    </source>
</evidence>
<evidence type="ECO:0000313" key="9">
    <source>
        <dbReference type="EMBL" id="CAD7659107.1"/>
    </source>
</evidence>
<reference evidence="9" key="1">
    <citation type="submission" date="2020-11" db="EMBL/GenBank/DDBJ databases">
        <authorList>
            <person name="Tran Van P."/>
        </authorList>
    </citation>
    <scope>NUCLEOTIDE SEQUENCE</scope>
</reference>
<name>A0A7R9QVV5_9ACAR</name>
<dbReference type="GO" id="GO:0000462">
    <property type="term" value="P:maturation of SSU-rRNA from tricistronic rRNA transcript (SSU-rRNA, 5.8S rRNA, LSU-rRNA)"/>
    <property type="evidence" value="ECO:0007669"/>
    <property type="project" value="TreeGrafter"/>
</dbReference>
<dbReference type="EMBL" id="CAJPVJ010016546">
    <property type="protein sequence ID" value="CAG2176269.1"/>
    <property type="molecule type" value="Genomic_DNA"/>
</dbReference>
<accession>A0A7R9QVV5</accession>
<evidence type="ECO:0000256" key="2">
    <source>
        <dbReference type="ARBA" id="ARBA00009418"/>
    </source>
</evidence>
<dbReference type="PANTHER" id="PTHR21738">
    <property type="entry name" value="RIBOSOMAL RNA PROCESSING PROTEIN 36 HOMOLOG"/>
    <property type="match status" value="1"/>
</dbReference>
<feature type="coiled-coil region" evidence="7">
    <location>
        <begin position="154"/>
        <end position="206"/>
    </location>
</feature>
<dbReference type="GO" id="GO:0030686">
    <property type="term" value="C:90S preribosome"/>
    <property type="evidence" value="ECO:0007669"/>
    <property type="project" value="TreeGrafter"/>
</dbReference>
<evidence type="ECO:0000256" key="5">
    <source>
        <dbReference type="ARBA" id="ARBA00023242"/>
    </source>
</evidence>
<evidence type="ECO:0000256" key="4">
    <source>
        <dbReference type="ARBA" id="ARBA00022552"/>
    </source>
</evidence>
<proteinExistence type="inferred from homology"/>
<dbReference type="InterPro" id="IPR009292">
    <property type="entry name" value="RRP36"/>
</dbReference>
<feature type="compositionally biased region" description="Acidic residues" evidence="8">
    <location>
        <begin position="10"/>
        <end position="21"/>
    </location>
</feature>
<dbReference type="Pfam" id="PF06102">
    <property type="entry name" value="RRP36"/>
    <property type="match status" value="1"/>
</dbReference>
<evidence type="ECO:0000256" key="6">
    <source>
        <dbReference type="RuleBase" id="RU368027"/>
    </source>
</evidence>
<dbReference type="PANTHER" id="PTHR21738:SF0">
    <property type="entry name" value="RIBOSOMAL RNA PROCESSING PROTEIN 36 HOMOLOG"/>
    <property type="match status" value="1"/>
</dbReference>
<feature type="compositionally biased region" description="Acidic residues" evidence="8">
    <location>
        <begin position="28"/>
        <end position="37"/>
    </location>
</feature>
<comment type="subcellular location">
    <subcellularLocation>
        <location evidence="1 6">Nucleus</location>
        <location evidence="1 6">Nucleolus</location>
    </subcellularLocation>
</comment>
<dbReference type="GO" id="GO:0005730">
    <property type="term" value="C:nucleolus"/>
    <property type="evidence" value="ECO:0007669"/>
    <property type="project" value="UniProtKB-SubCell"/>
</dbReference>
<evidence type="ECO:0000256" key="3">
    <source>
        <dbReference type="ARBA" id="ARBA00022517"/>
    </source>
</evidence>